<evidence type="ECO:0000256" key="1">
    <source>
        <dbReference type="SAM" id="Coils"/>
    </source>
</evidence>
<keyword evidence="3" id="KW-1185">Reference proteome</keyword>
<sequence>MAKSTVSYIANAETVNVKSKADAVQNVKNIQAVIDSKVEELEKALAETNDKQREKDLTATIRTEKKRARYVSQFLAMVENDQKAASANYQMQKENQLNLADICADMYSLEKLAFIFGQKNFEYTVARSTETNVIIPFKLIEEMGTYSFTVKQFREFYSDVKVEAWRKANPELCEVELNAKREKTNRQSQMILSMLVKLGAFEVTSKAKLSNDSGTVQLAENSKLLQLLSSKFESLSVFVNAQ</sequence>
<proteinExistence type="predicted"/>
<accession>A0A0J1HF22</accession>
<keyword evidence="1" id="KW-0175">Coiled coil</keyword>
<comment type="caution">
    <text evidence="2">The sequence shown here is derived from an EMBL/GenBank/DDBJ whole genome shotgun (WGS) entry which is preliminary data.</text>
</comment>
<dbReference type="PATRIC" id="fig|320778.3.peg.1384"/>
<name>A0A0J1HF22_9GAMM</name>
<dbReference type="EMBL" id="LDOU01000006">
    <property type="protein sequence ID" value="KLV10208.1"/>
    <property type="molecule type" value="Genomic_DNA"/>
</dbReference>
<dbReference type="AlphaFoldDB" id="A0A0J1HF22"/>
<reference evidence="2 3" key="1">
    <citation type="submission" date="2015-05" db="EMBL/GenBank/DDBJ databases">
        <title>Photobacterium galathea sp. nov.</title>
        <authorList>
            <person name="Machado H."/>
            <person name="Gram L."/>
        </authorList>
    </citation>
    <scope>NUCLEOTIDE SEQUENCE [LARGE SCALE GENOMIC DNA]</scope>
    <source>
        <strain evidence="2 3">DSM 22954</strain>
    </source>
</reference>
<feature type="coiled-coil region" evidence="1">
    <location>
        <begin position="27"/>
        <end position="58"/>
    </location>
</feature>
<protein>
    <submittedName>
        <fullName evidence="2">Uncharacterized protein</fullName>
    </submittedName>
</protein>
<evidence type="ECO:0000313" key="2">
    <source>
        <dbReference type="EMBL" id="KLV10208.1"/>
    </source>
</evidence>
<organism evidence="2 3">
    <name type="scientific">Photobacterium ganghwense</name>
    <dbReference type="NCBI Taxonomy" id="320778"/>
    <lineage>
        <taxon>Bacteria</taxon>
        <taxon>Pseudomonadati</taxon>
        <taxon>Pseudomonadota</taxon>
        <taxon>Gammaproteobacteria</taxon>
        <taxon>Vibrionales</taxon>
        <taxon>Vibrionaceae</taxon>
        <taxon>Photobacterium</taxon>
    </lineage>
</organism>
<evidence type="ECO:0000313" key="3">
    <source>
        <dbReference type="Proteomes" id="UP000035909"/>
    </source>
</evidence>
<dbReference type="RefSeq" id="WP_047884371.1">
    <property type="nucleotide sequence ID" value="NZ_LDOU01000006.1"/>
</dbReference>
<gene>
    <name evidence="2" type="ORF">ABT57_06435</name>
</gene>
<dbReference type="Proteomes" id="UP000035909">
    <property type="component" value="Unassembled WGS sequence"/>
</dbReference>